<feature type="domain" description="Alcohol dehydrogenase iron-type/glycerol dehydrogenase GldA" evidence="2">
    <location>
        <begin position="10"/>
        <end position="176"/>
    </location>
</feature>
<reference evidence="4" key="1">
    <citation type="journal article" date="2022" name="Cell Host Microbe">
        <title>Colonization of the live biotherapeutic product VE303 and modulation of the microbiota and metabolites in healthy volunteers.</title>
        <authorList>
            <person name="Dsouza M."/>
            <person name="Menon R."/>
            <person name="Crossette E."/>
            <person name="Bhattarai S.K."/>
            <person name="Schneider J."/>
            <person name="Kim Y.G."/>
            <person name="Reddy S."/>
            <person name="Caballero S."/>
            <person name="Felix C."/>
            <person name="Cornacchione L."/>
            <person name="Hendrickson J."/>
            <person name="Watson A.R."/>
            <person name="Minot S.S."/>
            <person name="Greenfield N."/>
            <person name="Schopf L."/>
            <person name="Szabady R."/>
            <person name="Patarroyo J."/>
            <person name="Smith W."/>
            <person name="Harrison P."/>
            <person name="Kuijper E.J."/>
            <person name="Kelly C.P."/>
            <person name="Olle B."/>
            <person name="Bobilev D."/>
            <person name="Silber J.L."/>
            <person name="Bucci V."/>
            <person name="Roberts B."/>
            <person name="Faith J."/>
            <person name="Norman J.M."/>
        </authorList>
    </citation>
    <scope>NUCLEOTIDE SEQUENCE</scope>
    <source>
        <strain evidence="4">VE303-04</strain>
    </source>
</reference>
<organism evidence="4 5">
    <name type="scientific">Clostridium symbiosum</name>
    <name type="common">Bacteroides symbiosus</name>
    <dbReference type="NCBI Taxonomy" id="1512"/>
    <lineage>
        <taxon>Bacteria</taxon>
        <taxon>Bacillati</taxon>
        <taxon>Bacillota</taxon>
        <taxon>Clostridia</taxon>
        <taxon>Lachnospirales</taxon>
        <taxon>Lachnospiraceae</taxon>
        <taxon>Otoolea</taxon>
    </lineage>
</organism>
<comment type="caution">
    <text evidence="4">The sequence shown here is derived from an EMBL/GenBank/DDBJ whole genome shotgun (WGS) entry which is preliminary data.</text>
</comment>
<dbReference type="Pfam" id="PF00465">
    <property type="entry name" value="Fe-ADH"/>
    <property type="match status" value="1"/>
</dbReference>
<keyword evidence="1" id="KW-0560">Oxidoreductase</keyword>
<dbReference type="InterPro" id="IPR056798">
    <property type="entry name" value="ADH_Fe_C"/>
</dbReference>
<dbReference type="Proteomes" id="UP001203136">
    <property type="component" value="Unassembled WGS sequence"/>
</dbReference>
<evidence type="ECO:0000313" key="5">
    <source>
        <dbReference type="Proteomes" id="UP001203136"/>
    </source>
</evidence>
<dbReference type="EMBL" id="JAINVB010000002">
    <property type="protein sequence ID" value="MCK0088997.1"/>
    <property type="molecule type" value="Genomic_DNA"/>
</dbReference>
<proteinExistence type="predicted"/>
<dbReference type="SUPFAM" id="SSF56796">
    <property type="entry name" value="Dehydroquinate synthase-like"/>
    <property type="match status" value="1"/>
</dbReference>
<evidence type="ECO:0000313" key="4">
    <source>
        <dbReference type="EMBL" id="MCK0088997.1"/>
    </source>
</evidence>
<dbReference type="FunFam" id="1.20.1090.10:FF:000001">
    <property type="entry name" value="Aldehyde-alcohol dehydrogenase"/>
    <property type="match status" value="1"/>
</dbReference>
<dbReference type="GO" id="GO:0046872">
    <property type="term" value="F:metal ion binding"/>
    <property type="evidence" value="ECO:0007669"/>
    <property type="project" value="InterPro"/>
</dbReference>
<feature type="domain" description="Fe-containing alcohol dehydrogenase-like C-terminal" evidence="3">
    <location>
        <begin position="189"/>
        <end position="386"/>
    </location>
</feature>
<dbReference type="PANTHER" id="PTHR11496:SF83">
    <property type="entry name" value="HYDROXYACID-OXOACID TRANSHYDROGENASE, MITOCHONDRIAL"/>
    <property type="match status" value="1"/>
</dbReference>
<dbReference type="InterPro" id="IPR039697">
    <property type="entry name" value="Alcohol_dehydrogenase_Fe"/>
</dbReference>
<dbReference type="AlphaFoldDB" id="A0AAW5FB73"/>
<name>A0AAW5FB73_CLOSY</name>
<dbReference type="PROSITE" id="PS00913">
    <property type="entry name" value="ADH_IRON_1"/>
    <property type="match status" value="1"/>
</dbReference>
<dbReference type="PANTHER" id="PTHR11496">
    <property type="entry name" value="ALCOHOL DEHYDROGENASE"/>
    <property type="match status" value="1"/>
</dbReference>
<evidence type="ECO:0000259" key="3">
    <source>
        <dbReference type="Pfam" id="PF25137"/>
    </source>
</evidence>
<dbReference type="RefSeq" id="WP_009297777.1">
    <property type="nucleotide sequence ID" value="NZ_JAAIMZ010000020.1"/>
</dbReference>
<dbReference type="FunFam" id="3.40.50.1970:FF:000003">
    <property type="entry name" value="Alcohol dehydrogenase, iron-containing"/>
    <property type="match status" value="1"/>
</dbReference>
<evidence type="ECO:0000256" key="1">
    <source>
        <dbReference type="ARBA" id="ARBA00023002"/>
    </source>
</evidence>
<dbReference type="Pfam" id="PF25137">
    <property type="entry name" value="ADH_Fe_C"/>
    <property type="match status" value="1"/>
</dbReference>
<dbReference type="GO" id="GO:0004022">
    <property type="term" value="F:alcohol dehydrogenase (NAD+) activity"/>
    <property type="evidence" value="ECO:0007669"/>
    <property type="project" value="TreeGrafter"/>
</dbReference>
<evidence type="ECO:0000259" key="2">
    <source>
        <dbReference type="Pfam" id="PF00465"/>
    </source>
</evidence>
<sequence>MLTQYTLKMPHAVYSGKDALDKLTQIIGTGVKKTAVFTDRGIIGAGLLELPLSKIKESGCEYVIFDDLAAEPTYEQAQKAVDAFKESGADFIVAVGGGSVMDTAKLASVLATDEYGVKELLDNPQMAKKCVKTLMIPTTAGTGAEATPNAIVAVPEKELKVGIVNDNMIADYVILDAVMIKELPRKIAASTGVDALCHAVECFTSNKKNPFSDIFALQAFEMIMKNIEKACDDPEALKEKNNMLVASFYAGVAITASGTTAVHALSYPLGGRYHIPHGVSNAILLAPVMRFNEPVCRGLFAEAYDRLAAGESFATEAKSEEEKSAWVVNRMEEIVEHLNIPKSLKEFGIGSEDLDELVEAGMGVQRLLVNNMRTVTAEDAKKIYLEII</sequence>
<protein>
    <submittedName>
        <fullName evidence="4">Iron-containing alcohol dehydrogenase</fullName>
    </submittedName>
</protein>
<dbReference type="Gene3D" id="3.40.50.1970">
    <property type="match status" value="1"/>
</dbReference>
<accession>A0AAW5FB73</accession>
<dbReference type="InterPro" id="IPR001670">
    <property type="entry name" value="ADH_Fe/GldA"/>
</dbReference>
<gene>
    <name evidence="4" type="ORF">K5I21_24640</name>
</gene>
<dbReference type="InterPro" id="IPR018211">
    <property type="entry name" value="ADH_Fe_CS"/>
</dbReference>
<dbReference type="Gene3D" id="1.20.1090.10">
    <property type="entry name" value="Dehydroquinate synthase-like - alpha domain"/>
    <property type="match status" value="1"/>
</dbReference>
<dbReference type="CDD" id="cd08551">
    <property type="entry name" value="Fe-ADH"/>
    <property type="match status" value="1"/>
</dbReference>